<dbReference type="EMBL" id="OIVN01000507">
    <property type="protein sequence ID" value="SPC81324.1"/>
    <property type="molecule type" value="Genomic_DNA"/>
</dbReference>
<reference evidence="2" key="1">
    <citation type="submission" date="2018-02" db="EMBL/GenBank/DDBJ databases">
        <authorList>
            <person name="Cohen D.B."/>
            <person name="Kent A.D."/>
        </authorList>
    </citation>
    <scope>NUCLEOTIDE SEQUENCE</scope>
</reference>
<protein>
    <recommendedName>
        <fullName evidence="1">RNase H type-1 domain-containing protein</fullName>
    </recommendedName>
</protein>
<dbReference type="GO" id="GO:0004523">
    <property type="term" value="F:RNA-DNA hybrid ribonuclease activity"/>
    <property type="evidence" value="ECO:0007669"/>
    <property type="project" value="InterPro"/>
</dbReference>
<gene>
    <name evidence="2" type="ORF">FSB_LOCUS9206</name>
</gene>
<feature type="domain" description="RNase H type-1" evidence="1">
    <location>
        <begin position="178"/>
        <end position="278"/>
    </location>
</feature>
<dbReference type="Pfam" id="PF13456">
    <property type="entry name" value="RVT_3"/>
    <property type="match status" value="1"/>
</dbReference>
<name>A0A2N9F3F1_FAGSY</name>
<dbReference type="InterPro" id="IPR036397">
    <property type="entry name" value="RNaseH_sf"/>
</dbReference>
<proteinExistence type="predicted"/>
<dbReference type="Gene3D" id="3.30.420.10">
    <property type="entry name" value="Ribonuclease H-like superfamily/Ribonuclease H"/>
    <property type="match status" value="1"/>
</dbReference>
<dbReference type="InterPro" id="IPR043502">
    <property type="entry name" value="DNA/RNA_pol_sf"/>
</dbReference>
<accession>A0A2N9F3F1</accession>
<evidence type="ECO:0000313" key="2">
    <source>
        <dbReference type="EMBL" id="SPC81324.1"/>
    </source>
</evidence>
<dbReference type="InterPro" id="IPR041577">
    <property type="entry name" value="RT_RNaseH_2"/>
</dbReference>
<dbReference type="Gene3D" id="3.30.70.270">
    <property type="match status" value="1"/>
</dbReference>
<dbReference type="AlphaFoldDB" id="A0A2N9F3F1"/>
<dbReference type="SUPFAM" id="SSF56672">
    <property type="entry name" value="DNA/RNA polymerases"/>
    <property type="match status" value="1"/>
</dbReference>
<dbReference type="PROSITE" id="PS50879">
    <property type="entry name" value="RNASE_H_1"/>
    <property type="match status" value="1"/>
</dbReference>
<dbReference type="SUPFAM" id="SSF53098">
    <property type="entry name" value="Ribonuclease H-like"/>
    <property type="match status" value="1"/>
</dbReference>
<organism evidence="2">
    <name type="scientific">Fagus sylvatica</name>
    <name type="common">Beechnut</name>
    <dbReference type="NCBI Taxonomy" id="28930"/>
    <lineage>
        <taxon>Eukaryota</taxon>
        <taxon>Viridiplantae</taxon>
        <taxon>Streptophyta</taxon>
        <taxon>Embryophyta</taxon>
        <taxon>Tracheophyta</taxon>
        <taxon>Spermatophyta</taxon>
        <taxon>Magnoliopsida</taxon>
        <taxon>eudicotyledons</taxon>
        <taxon>Gunneridae</taxon>
        <taxon>Pentapetalae</taxon>
        <taxon>rosids</taxon>
        <taxon>fabids</taxon>
        <taxon>Fagales</taxon>
        <taxon>Fagaceae</taxon>
        <taxon>Fagus</taxon>
    </lineage>
</organism>
<dbReference type="InterPro" id="IPR002156">
    <property type="entry name" value="RNaseH_domain"/>
</dbReference>
<dbReference type="InterPro" id="IPR043128">
    <property type="entry name" value="Rev_trsase/Diguanyl_cyclase"/>
</dbReference>
<evidence type="ECO:0000259" key="1">
    <source>
        <dbReference type="PROSITE" id="PS50879"/>
    </source>
</evidence>
<sequence length="278" mass="30999">MAPPRTVKEVQSLTGRVVALNCFVSRATDKCLLFFKMLRKAFIWTDECQKSFEELKMYLTSPPLLSLSKQGEPLSLYLVVSPTAVSSALIREKYSVQLPVYYTSKAFQGAEERYPTMEKLALALVVSARKLRPYFQAHTIIVLTNHPLRKVMNKPDAAGRLIQWAIELSEKRTIARNPEEKWEVNIDGSFVKGAGGVGVVFKMPECHLLKHAVRLQYSTTNNEAEYEALLIGLCSSQGVGGNNTQSDSVQSDSQLVVGQVNGEFEAKKKTGMTKYLSL</sequence>
<dbReference type="InterPro" id="IPR012337">
    <property type="entry name" value="RNaseH-like_sf"/>
</dbReference>
<dbReference type="GO" id="GO:0003676">
    <property type="term" value="F:nucleic acid binding"/>
    <property type="evidence" value="ECO:0007669"/>
    <property type="project" value="InterPro"/>
</dbReference>
<dbReference type="PANTHER" id="PTHR48475:SF2">
    <property type="entry name" value="RIBONUCLEASE H"/>
    <property type="match status" value="1"/>
</dbReference>
<dbReference type="PANTHER" id="PTHR48475">
    <property type="entry name" value="RIBONUCLEASE H"/>
    <property type="match status" value="1"/>
</dbReference>
<dbReference type="Pfam" id="PF17919">
    <property type="entry name" value="RT_RNaseH_2"/>
    <property type="match status" value="1"/>
</dbReference>